<gene>
    <name evidence="11" type="ORF">PNOK_0486500</name>
</gene>
<dbReference type="PRINTS" id="PR00380">
    <property type="entry name" value="KINESINHEAVY"/>
</dbReference>
<evidence type="ECO:0000256" key="7">
    <source>
        <dbReference type="RuleBase" id="RU000394"/>
    </source>
</evidence>
<feature type="compositionally biased region" description="Low complexity" evidence="9">
    <location>
        <begin position="35"/>
        <end position="53"/>
    </location>
</feature>
<dbReference type="Proteomes" id="UP000217199">
    <property type="component" value="Unassembled WGS sequence"/>
</dbReference>
<organism evidence="11 12">
    <name type="scientific">Pyrrhoderma noxium</name>
    <dbReference type="NCBI Taxonomy" id="2282107"/>
    <lineage>
        <taxon>Eukaryota</taxon>
        <taxon>Fungi</taxon>
        <taxon>Dikarya</taxon>
        <taxon>Basidiomycota</taxon>
        <taxon>Agaricomycotina</taxon>
        <taxon>Agaricomycetes</taxon>
        <taxon>Hymenochaetales</taxon>
        <taxon>Hymenochaetaceae</taxon>
        <taxon>Pyrrhoderma</taxon>
    </lineage>
</organism>
<evidence type="ECO:0000256" key="4">
    <source>
        <dbReference type="ARBA" id="ARBA00022840"/>
    </source>
</evidence>
<dbReference type="PANTHER" id="PTHR47972">
    <property type="entry name" value="KINESIN-LIKE PROTEIN KLP-3"/>
    <property type="match status" value="1"/>
</dbReference>
<proteinExistence type="inferred from homology"/>
<dbReference type="SUPFAM" id="SSF52540">
    <property type="entry name" value="P-loop containing nucleoside triphosphate hydrolases"/>
    <property type="match status" value="1"/>
</dbReference>
<dbReference type="GO" id="GO:0008017">
    <property type="term" value="F:microtubule binding"/>
    <property type="evidence" value="ECO:0007669"/>
    <property type="project" value="InterPro"/>
</dbReference>
<dbReference type="GO" id="GO:0003777">
    <property type="term" value="F:microtubule motor activity"/>
    <property type="evidence" value="ECO:0007669"/>
    <property type="project" value="InterPro"/>
</dbReference>
<dbReference type="InterPro" id="IPR027640">
    <property type="entry name" value="Kinesin-like_fam"/>
</dbReference>
<protein>
    <recommendedName>
        <fullName evidence="7">Kinesin-like protein</fullName>
    </recommendedName>
</protein>
<dbReference type="InterPro" id="IPR036961">
    <property type="entry name" value="Kinesin_motor_dom_sf"/>
</dbReference>
<dbReference type="PANTHER" id="PTHR47972:SF45">
    <property type="entry name" value="PROTEIN CLARET SEGREGATIONAL"/>
    <property type="match status" value="1"/>
</dbReference>
<dbReference type="InterPro" id="IPR027417">
    <property type="entry name" value="P-loop_NTPase"/>
</dbReference>
<dbReference type="STRING" id="2282107.A0A286UJY1"/>
<feature type="compositionally biased region" description="Acidic residues" evidence="9">
    <location>
        <begin position="62"/>
        <end position="71"/>
    </location>
</feature>
<dbReference type="Pfam" id="PF00225">
    <property type="entry name" value="Kinesin"/>
    <property type="match status" value="1"/>
</dbReference>
<feature type="compositionally biased region" description="Polar residues" evidence="9">
    <location>
        <begin position="19"/>
        <end position="34"/>
    </location>
</feature>
<name>A0A286UJY1_9AGAM</name>
<evidence type="ECO:0000256" key="6">
    <source>
        <dbReference type="PROSITE-ProRule" id="PRU00283"/>
    </source>
</evidence>
<feature type="coiled-coil region" evidence="8">
    <location>
        <begin position="190"/>
        <end position="371"/>
    </location>
</feature>
<dbReference type="GO" id="GO:0007018">
    <property type="term" value="P:microtubule-based movement"/>
    <property type="evidence" value="ECO:0007669"/>
    <property type="project" value="InterPro"/>
</dbReference>
<accession>A0A286UJY1</accession>
<comment type="caution">
    <text evidence="11">The sequence shown here is derived from an EMBL/GenBank/DDBJ whole genome shotgun (WGS) entry which is preliminary data.</text>
</comment>
<feature type="binding site" evidence="6">
    <location>
        <begin position="485"/>
        <end position="492"/>
    </location>
    <ligand>
        <name>ATP</name>
        <dbReference type="ChEBI" id="CHEBI:30616"/>
    </ligand>
</feature>
<dbReference type="InterPro" id="IPR001752">
    <property type="entry name" value="Kinesin_motor_dom"/>
</dbReference>
<evidence type="ECO:0000259" key="10">
    <source>
        <dbReference type="PROSITE" id="PS50067"/>
    </source>
</evidence>
<comment type="similarity">
    <text evidence="1">Belongs to the TRAFAC class myosin-kinesin ATPase superfamily. Kinesin family. KIN-14 subfamily.</text>
</comment>
<feature type="region of interest" description="Disordered" evidence="9">
    <location>
        <begin position="1"/>
        <end position="166"/>
    </location>
</feature>
<evidence type="ECO:0000256" key="2">
    <source>
        <dbReference type="ARBA" id="ARBA00022701"/>
    </source>
</evidence>
<keyword evidence="2 7" id="KW-0493">Microtubule</keyword>
<reference evidence="11 12" key="1">
    <citation type="journal article" date="2017" name="Mol. Ecol.">
        <title>Comparative and population genomic landscape of Phellinus noxius: A hypervariable fungus causing root rot in trees.</title>
        <authorList>
            <person name="Chung C.L."/>
            <person name="Lee T.J."/>
            <person name="Akiba M."/>
            <person name="Lee H.H."/>
            <person name="Kuo T.H."/>
            <person name="Liu D."/>
            <person name="Ke H.M."/>
            <person name="Yokoi T."/>
            <person name="Roa M.B."/>
            <person name="Lu M.J."/>
            <person name="Chang Y.Y."/>
            <person name="Ann P.J."/>
            <person name="Tsai J.N."/>
            <person name="Chen C.Y."/>
            <person name="Tzean S.S."/>
            <person name="Ota Y."/>
            <person name="Hattori T."/>
            <person name="Sahashi N."/>
            <person name="Liou R.F."/>
            <person name="Kikuchi T."/>
            <person name="Tsai I.J."/>
        </authorList>
    </citation>
    <scope>NUCLEOTIDE SEQUENCE [LARGE SCALE GENOMIC DNA]</scope>
    <source>
        <strain evidence="11 12">FFPRI411160</strain>
    </source>
</reference>
<keyword evidence="3 6" id="KW-0547">Nucleotide-binding</keyword>
<keyword evidence="12" id="KW-1185">Reference proteome</keyword>
<dbReference type="Gene3D" id="3.40.850.10">
    <property type="entry name" value="Kinesin motor domain"/>
    <property type="match status" value="1"/>
</dbReference>
<dbReference type="InterPro" id="IPR019821">
    <property type="entry name" value="Kinesin_motor_CS"/>
</dbReference>
<feature type="domain" description="Kinesin motor" evidence="10">
    <location>
        <begin position="371"/>
        <end position="733"/>
    </location>
</feature>
<dbReference type="AlphaFoldDB" id="A0A286UJY1"/>
<evidence type="ECO:0000313" key="12">
    <source>
        <dbReference type="Proteomes" id="UP000217199"/>
    </source>
</evidence>
<dbReference type="PROSITE" id="PS00411">
    <property type="entry name" value="KINESIN_MOTOR_1"/>
    <property type="match status" value="1"/>
</dbReference>
<keyword evidence="8" id="KW-0175">Coiled coil</keyword>
<keyword evidence="5 6" id="KW-0505">Motor protein</keyword>
<dbReference type="SMART" id="SM00129">
    <property type="entry name" value="KISc"/>
    <property type="match status" value="1"/>
</dbReference>
<dbReference type="EMBL" id="NBII01000004">
    <property type="protein sequence ID" value="PAV19931.1"/>
    <property type="molecule type" value="Genomic_DNA"/>
</dbReference>
<dbReference type="GO" id="GO:0005524">
    <property type="term" value="F:ATP binding"/>
    <property type="evidence" value="ECO:0007669"/>
    <property type="project" value="UniProtKB-UniRule"/>
</dbReference>
<dbReference type="OrthoDB" id="3176171at2759"/>
<evidence type="ECO:0000256" key="5">
    <source>
        <dbReference type="ARBA" id="ARBA00023175"/>
    </source>
</evidence>
<keyword evidence="4 6" id="KW-0067">ATP-binding</keyword>
<dbReference type="GO" id="GO:0005874">
    <property type="term" value="C:microtubule"/>
    <property type="evidence" value="ECO:0007669"/>
    <property type="project" value="UniProtKB-KW"/>
</dbReference>
<evidence type="ECO:0000313" key="11">
    <source>
        <dbReference type="EMBL" id="PAV19931.1"/>
    </source>
</evidence>
<dbReference type="CDD" id="cd01366">
    <property type="entry name" value="KISc_C_terminal"/>
    <property type="match status" value="1"/>
</dbReference>
<evidence type="ECO:0000256" key="3">
    <source>
        <dbReference type="ARBA" id="ARBA00022741"/>
    </source>
</evidence>
<evidence type="ECO:0000256" key="1">
    <source>
        <dbReference type="ARBA" id="ARBA00010899"/>
    </source>
</evidence>
<evidence type="ECO:0000256" key="9">
    <source>
        <dbReference type="SAM" id="MobiDB-lite"/>
    </source>
</evidence>
<dbReference type="PROSITE" id="PS50067">
    <property type="entry name" value="KINESIN_MOTOR_2"/>
    <property type="match status" value="1"/>
</dbReference>
<evidence type="ECO:0000256" key="8">
    <source>
        <dbReference type="SAM" id="Coils"/>
    </source>
</evidence>
<feature type="compositionally biased region" description="Gly residues" evidence="9">
    <location>
        <begin position="138"/>
        <end position="157"/>
    </location>
</feature>
<feature type="compositionally biased region" description="Low complexity" evidence="9">
    <location>
        <begin position="1"/>
        <end position="13"/>
    </location>
</feature>
<sequence length="795" mass="86876">MSRLPAPSSSALPTLGGSKVTTRSRTAMTNSTNITNNAKSGSSTNGANNTSTKSLKRKNSDRDDDDDAEELDQPRKLPAIIGGPSRPGMSGPLRPTRAASNLPHSRGGGPAANKPSGVAPRTRSTSAPAKGLAASGMARGGARGRGRGAPPGRGVSGGPIRPGIGSKMSVNNEEFLALQEKVSSIEAARAEDAARVAAEMEAERQKVSELQTNHMTLSQELAESRSQEITQRRELMNASGQIEDLKRKHVHEIEELEDAARKRERELRDVKEDLRYAKEDLDREKETTSTLKTTISQQATAQIALNAQNSALEAELSSLRSLLDCKQQDATELRFDLENARKRISELEGEIRDAEMTRRRLHNTIQELKGNIRVFCRVRPVLPSELYNDLGDTSSGLESLDLDELEKAKEACMARIEYPDQRDHREIVLSSSSESVTGQERKETWNFSFDRVFGPASTQVDIFEEISQLAQSCTDGYNVCIFAYGQTGSGKSFTMEGGSDEETAGMIPRAVEQVFRVAEELKHKGWEYRMEGQFLEIYNETINDLLGKGEIDKKKHEIKHDKGTTKVTDVVVVPLKTASQVRSLLSIAQSRRTVASTLMNERSSRSHSVFTLRIFGSNSHSGERCEGSLNLVDLAGSERLNSSGAGNDKDRLKETQNINKSLSALADVIAALGEKGEKADKHIPYRNSKLTYLLQNSLSGASKTLMVLNLSPLAAHLGESLCSLRFATKVNNTTLGTAKKQTKMLSSIFPSFSFSFPVESVPVNMIKLAQNIEDLVSSIKWAASSPIQGCHRSVS</sequence>
<dbReference type="InParanoid" id="A0A286UJY1"/>